<dbReference type="Proteomes" id="UP000689195">
    <property type="component" value="Unassembled WGS sequence"/>
</dbReference>
<comment type="caution">
    <text evidence="1">The sequence shown here is derived from an EMBL/GenBank/DDBJ whole genome shotgun (WGS) entry which is preliminary data.</text>
</comment>
<accession>A0A8S1TZT7</accession>
<proteinExistence type="predicted"/>
<organism evidence="1 2">
    <name type="scientific">Paramecium pentaurelia</name>
    <dbReference type="NCBI Taxonomy" id="43138"/>
    <lineage>
        <taxon>Eukaryota</taxon>
        <taxon>Sar</taxon>
        <taxon>Alveolata</taxon>
        <taxon>Ciliophora</taxon>
        <taxon>Intramacronucleata</taxon>
        <taxon>Oligohymenophorea</taxon>
        <taxon>Peniculida</taxon>
        <taxon>Parameciidae</taxon>
        <taxon>Paramecium</taxon>
    </lineage>
</organism>
<protein>
    <submittedName>
        <fullName evidence="1">Uncharacterized protein</fullName>
    </submittedName>
</protein>
<dbReference type="OrthoDB" id="60033at2759"/>
<dbReference type="AlphaFoldDB" id="A0A8S1TZT7"/>
<reference evidence="1" key="1">
    <citation type="submission" date="2021-01" db="EMBL/GenBank/DDBJ databases">
        <authorList>
            <consortium name="Genoscope - CEA"/>
            <person name="William W."/>
        </authorList>
    </citation>
    <scope>NUCLEOTIDE SEQUENCE</scope>
</reference>
<evidence type="ECO:0000313" key="1">
    <source>
        <dbReference type="EMBL" id="CAD8159201.1"/>
    </source>
</evidence>
<sequence>MDIEIPGRNGYQTRKQILELVSNKQMTVICPAQDTQKNLIQGQKLGITSFLQKHVKK</sequence>
<evidence type="ECO:0000313" key="2">
    <source>
        <dbReference type="Proteomes" id="UP000689195"/>
    </source>
</evidence>
<gene>
    <name evidence="1" type="ORF">PPENT_87.1.T0330006</name>
</gene>
<name>A0A8S1TZT7_9CILI</name>
<keyword evidence="2" id="KW-1185">Reference proteome</keyword>
<dbReference type="EMBL" id="CAJJDO010000033">
    <property type="protein sequence ID" value="CAD8159201.1"/>
    <property type="molecule type" value="Genomic_DNA"/>
</dbReference>